<reference evidence="3" key="1">
    <citation type="submission" date="2011-07" db="EMBL/GenBank/DDBJ databases">
        <authorList>
            <consortium name="Caenorhabditis brenneri Sequencing and Analysis Consortium"/>
            <person name="Wilson R.K."/>
        </authorList>
    </citation>
    <scope>NUCLEOTIDE SEQUENCE [LARGE SCALE GENOMIC DNA]</scope>
    <source>
        <strain evidence="3">PB2801</strain>
    </source>
</reference>
<organism evidence="3">
    <name type="scientific">Caenorhabditis brenneri</name>
    <name type="common">Nematode worm</name>
    <dbReference type="NCBI Taxonomy" id="135651"/>
    <lineage>
        <taxon>Eukaryota</taxon>
        <taxon>Metazoa</taxon>
        <taxon>Ecdysozoa</taxon>
        <taxon>Nematoda</taxon>
        <taxon>Chromadorea</taxon>
        <taxon>Rhabditida</taxon>
        <taxon>Rhabditina</taxon>
        <taxon>Rhabditomorpha</taxon>
        <taxon>Rhabditoidea</taxon>
        <taxon>Rhabditidae</taxon>
        <taxon>Peloderinae</taxon>
        <taxon>Caenorhabditis</taxon>
    </lineage>
</organism>
<dbReference type="PROSITE" id="PS50181">
    <property type="entry name" value="FBOX"/>
    <property type="match status" value="1"/>
</dbReference>
<dbReference type="PANTHER" id="PTHR23014">
    <property type="entry name" value="F-BOX A PROTEIN"/>
    <property type="match status" value="1"/>
</dbReference>
<dbReference type="eggNOG" id="ENOG502TJQP">
    <property type="taxonomic scope" value="Eukaryota"/>
</dbReference>
<dbReference type="STRING" id="135651.G0N081"/>
<gene>
    <name evidence="2" type="ORF">CAEBREN_10893</name>
</gene>
<evidence type="ECO:0000259" key="1">
    <source>
        <dbReference type="PROSITE" id="PS50181"/>
    </source>
</evidence>
<dbReference type="OMA" id="MANEVYV"/>
<dbReference type="AlphaFoldDB" id="G0N081"/>
<dbReference type="InterPro" id="IPR002900">
    <property type="entry name" value="DUF38/FTH_CAE_spp"/>
</dbReference>
<proteinExistence type="predicted"/>
<name>G0N081_CAEBE</name>
<dbReference type="InParanoid" id="G0N081"/>
<feature type="domain" description="F-box" evidence="1">
    <location>
        <begin position="2"/>
        <end position="51"/>
    </location>
</feature>
<dbReference type="PANTHER" id="PTHR23014:SF1">
    <property type="entry name" value="DUF38 DOMAIN-CONTAINING PROTEIN-RELATED"/>
    <property type="match status" value="1"/>
</dbReference>
<protein>
    <recommendedName>
        <fullName evidence="1">F-box domain-containing protein</fullName>
    </recommendedName>
</protein>
<sequence length="320" mass="37547">MAPEMLDLPDVILWNVLKKCDFFTIHKLRRVCNPIRNFIIEKKPDASFSMITVIATADNVIVKYYKTELMEIQYRAHPRGTLITYKNKEIFLKRVKFSDVFLKDFQAIMQHQKSKLTTFSLRTKNTEISDELLKSRGNMNKLQVDNLEISLQDPSDIQLFLSYIKPDSLTSIRIYNMNIGEVESLEMSEIIMMDHWKQAKEVYLARQLRSISLENFSHFHRGFVKLESVNADDLTLLKQKFLNSPNFKQFCIEFKTLVTEQDFFDAMGEAFTLYTQMKWFFGAEDRTRHLAVVYDAPNRQISFAETEFDDVPFDAIVSYG</sequence>
<evidence type="ECO:0000313" key="3">
    <source>
        <dbReference type="Proteomes" id="UP000008068"/>
    </source>
</evidence>
<dbReference type="Pfam" id="PF00646">
    <property type="entry name" value="F-box"/>
    <property type="match status" value="1"/>
</dbReference>
<keyword evidence="3" id="KW-1185">Reference proteome</keyword>
<dbReference type="InterPro" id="IPR001810">
    <property type="entry name" value="F-box_dom"/>
</dbReference>
<accession>G0N081</accession>
<dbReference type="EMBL" id="GL379824">
    <property type="protein sequence ID" value="EGT48938.1"/>
    <property type="molecule type" value="Genomic_DNA"/>
</dbReference>
<dbReference type="HOGENOM" id="CLU_030831_0_3_1"/>
<dbReference type="Proteomes" id="UP000008068">
    <property type="component" value="Unassembled WGS sequence"/>
</dbReference>
<evidence type="ECO:0000313" key="2">
    <source>
        <dbReference type="EMBL" id="EGT48938.1"/>
    </source>
</evidence>
<dbReference type="Pfam" id="PF01827">
    <property type="entry name" value="FTH"/>
    <property type="match status" value="1"/>
</dbReference>
<dbReference type="OrthoDB" id="5911267at2759"/>